<dbReference type="SUPFAM" id="SSF46689">
    <property type="entry name" value="Homeodomain-like"/>
    <property type="match status" value="1"/>
</dbReference>
<comment type="caution">
    <text evidence="4">The sequence shown here is derived from an EMBL/GenBank/DDBJ whole genome shotgun (WGS) entry which is preliminary data.</text>
</comment>
<name>A0ABS3VKC5_MICEH</name>
<dbReference type="Proteomes" id="UP000823521">
    <property type="component" value="Unassembled WGS sequence"/>
</dbReference>
<evidence type="ECO:0000259" key="3">
    <source>
        <dbReference type="PROSITE" id="PS50977"/>
    </source>
</evidence>
<evidence type="ECO:0000256" key="2">
    <source>
        <dbReference type="PROSITE-ProRule" id="PRU00335"/>
    </source>
</evidence>
<dbReference type="InterPro" id="IPR009057">
    <property type="entry name" value="Homeodomain-like_sf"/>
</dbReference>
<evidence type="ECO:0000256" key="1">
    <source>
        <dbReference type="ARBA" id="ARBA00023125"/>
    </source>
</evidence>
<gene>
    <name evidence="4" type="ORF">GSF22_02780</name>
</gene>
<dbReference type="Gene3D" id="1.10.357.10">
    <property type="entry name" value="Tetracycline Repressor, domain 2"/>
    <property type="match status" value="1"/>
</dbReference>
<dbReference type="EMBL" id="WVUH01000010">
    <property type="protein sequence ID" value="MBO4204936.1"/>
    <property type="molecule type" value="Genomic_DNA"/>
</dbReference>
<accession>A0ABS3VKC5</accession>
<proteinExistence type="predicted"/>
<dbReference type="InterPro" id="IPR041583">
    <property type="entry name" value="TetR_C_31"/>
</dbReference>
<evidence type="ECO:0000313" key="5">
    <source>
        <dbReference type="Proteomes" id="UP000823521"/>
    </source>
</evidence>
<dbReference type="InterPro" id="IPR001647">
    <property type="entry name" value="HTH_TetR"/>
</dbReference>
<feature type="domain" description="HTH tetR-type" evidence="3">
    <location>
        <begin position="2"/>
        <end position="62"/>
    </location>
</feature>
<keyword evidence="1 2" id="KW-0238">DNA-binding</keyword>
<keyword evidence="5" id="KW-1185">Reference proteome</keyword>
<protein>
    <submittedName>
        <fullName evidence="4">TetR family transcriptional regulator</fullName>
    </submittedName>
</protein>
<organism evidence="4 5">
    <name type="scientific">Micromonospora echinofusca</name>
    <dbReference type="NCBI Taxonomy" id="47858"/>
    <lineage>
        <taxon>Bacteria</taxon>
        <taxon>Bacillati</taxon>
        <taxon>Actinomycetota</taxon>
        <taxon>Actinomycetes</taxon>
        <taxon>Micromonosporales</taxon>
        <taxon>Micromonosporaceae</taxon>
        <taxon>Micromonospora</taxon>
    </lineage>
</organism>
<dbReference type="RefSeq" id="WP_208811124.1">
    <property type="nucleotide sequence ID" value="NZ_WVUH01000010.1"/>
</dbReference>
<evidence type="ECO:0000313" key="4">
    <source>
        <dbReference type="EMBL" id="MBO4204936.1"/>
    </source>
</evidence>
<feature type="DNA-binding region" description="H-T-H motif" evidence="2">
    <location>
        <begin position="25"/>
        <end position="44"/>
    </location>
</feature>
<dbReference type="Pfam" id="PF17940">
    <property type="entry name" value="TetR_C_31"/>
    <property type="match status" value="1"/>
</dbReference>
<dbReference type="PROSITE" id="PS50977">
    <property type="entry name" value="HTH_TETR_2"/>
    <property type="match status" value="1"/>
</dbReference>
<sequence length="184" mass="19725">MADRQEQVLDAAIRVLGTRGLRQLTHRAVDTEAGLPLGSTSNLFRTRDALVDGVLRRLVQVETGAWHALAADLPPGDAAAFTAVLGHLLRDLTGEGRVIVLARYALFIEAAFHPQLRERIGVARQELERWGVPLMASLGVPDPAAGFGMLLSLIDGLLSNQLAHDDPTFDPEAAIGTLLRGLLG</sequence>
<reference evidence="4 5" key="1">
    <citation type="submission" date="2019-12" db="EMBL/GenBank/DDBJ databases">
        <title>Whole genome sequencing of endophytic Actinobacterium Micromonospora sp. MPMI6T.</title>
        <authorList>
            <person name="Evv R."/>
            <person name="Podile A.R."/>
        </authorList>
    </citation>
    <scope>NUCLEOTIDE SEQUENCE [LARGE SCALE GENOMIC DNA]</scope>
    <source>
        <strain evidence="4 5">MPMI6</strain>
    </source>
</reference>